<evidence type="ECO:0000313" key="2">
    <source>
        <dbReference type="Proteomes" id="UP000002590"/>
    </source>
</evidence>
<proteinExistence type="predicted"/>
<accession>A2BPJ0</accession>
<dbReference type="KEGG" id="pmb:A9601_04131"/>
<reference evidence="1 2" key="1">
    <citation type="journal article" date="2007" name="PLoS Genet.">
        <title>Patterns and implications of gene gain and loss in the evolution of Prochlorococcus.</title>
        <authorList>
            <person name="Kettler G.C."/>
            <person name="Martiny A.C."/>
            <person name="Huang K."/>
            <person name="Zucker J."/>
            <person name="Coleman M.L."/>
            <person name="Rodrigue S."/>
            <person name="Chen F."/>
            <person name="Lapidus A."/>
            <person name="Ferriera S."/>
            <person name="Johnson J."/>
            <person name="Steglich C."/>
            <person name="Church G.M."/>
            <person name="Richardson P."/>
            <person name="Chisholm S.W."/>
        </authorList>
    </citation>
    <scope>NUCLEOTIDE SEQUENCE [LARGE SCALE GENOMIC DNA]</scope>
    <source>
        <strain evidence="1 2">AS9601</strain>
    </source>
</reference>
<dbReference type="Proteomes" id="UP000002590">
    <property type="component" value="Chromosome"/>
</dbReference>
<gene>
    <name evidence="1" type="ordered locus">A9601_04131</name>
</gene>
<protein>
    <submittedName>
        <fullName evidence="1">Uncharacterized protein</fullName>
    </submittedName>
</protein>
<dbReference type="AlphaFoldDB" id="A2BPJ0"/>
<organism evidence="1 2">
    <name type="scientific">Prochlorococcus marinus (strain AS9601)</name>
    <dbReference type="NCBI Taxonomy" id="146891"/>
    <lineage>
        <taxon>Bacteria</taxon>
        <taxon>Bacillati</taxon>
        <taxon>Cyanobacteriota</taxon>
        <taxon>Cyanophyceae</taxon>
        <taxon>Synechococcales</taxon>
        <taxon>Prochlorococcaceae</taxon>
        <taxon>Prochlorococcus</taxon>
    </lineage>
</organism>
<dbReference type="EMBL" id="CP000551">
    <property type="protein sequence ID" value="ABM69701.1"/>
    <property type="molecule type" value="Genomic_DNA"/>
</dbReference>
<name>A2BPJ0_PROMS</name>
<evidence type="ECO:0000313" key="1">
    <source>
        <dbReference type="EMBL" id="ABM69701.1"/>
    </source>
</evidence>
<sequence>MFPYIQNEKPITSGNNDLKFIKIYSLKLIPSLSANVPAKIAISIPKAIKIISSEDSIFNFLFENIVFSQSIGKQELQTFFYLKI</sequence>
<dbReference type="HOGENOM" id="CLU_2524855_0_0_3"/>